<feature type="region of interest" description="Disordered" evidence="1">
    <location>
        <begin position="1"/>
        <end position="24"/>
    </location>
</feature>
<dbReference type="EMBL" id="CP031264">
    <property type="protein sequence ID" value="AXI78386.1"/>
    <property type="molecule type" value="Genomic_DNA"/>
</dbReference>
<reference evidence="3" key="1">
    <citation type="submission" date="2018-07" db="EMBL/GenBank/DDBJ databases">
        <title>Streptacidiphilus bronchialis DSM 106435 chromosome.</title>
        <authorList>
            <person name="Batra D."/>
            <person name="Gulvik C.A."/>
        </authorList>
    </citation>
    <scope>NUCLEOTIDE SEQUENCE [LARGE SCALE GENOMIC DNA]</scope>
    <source>
        <strain evidence="3">DSM 106435</strain>
    </source>
</reference>
<dbReference type="OrthoDB" id="5144858at2"/>
<evidence type="ECO:0000313" key="3">
    <source>
        <dbReference type="Proteomes" id="UP000249340"/>
    </source>
</evidence>
<dbReference type="RefSeq" id="WP_111490954.1">
    <property type="nucleotide sequence ID" value="NZ_CP031264.1"/>
</dbReference>
<sequence>MGDHDEQTCGDGQDGRGGPGDRAPEIEAVVTLEIRVTDWPALRAAGHRAVSGLRFEGADPERQRAAMAAEVDEGPQGALNVLLDPEQLLEGIPGVELLGGALTTRPADAFEPDFAELFPLDLPPAAAPGEGWLLTPRTACLLYEQLSALADAGYDDVEEYGGAPVAPGEEHEWAVLGRLPRLTWKQDAAWRRRMARAFDDLAGDLADGRWPQPRCPAEEMALHLALADAAAALEDEPDHIAELMDGLPAHPFDYDWTACRAFFPRDHDILLLGEPGADGIEDPDSEANRELGLGDLRPPAWFTAFADAEPRDPDRGFRR</sequence>
<name>A0A345SXD1_9ACTN</name>
<dbReference type="Proteomes" id="UP000249340">
    <property type="component" value="Chromosome"/>
</dbReference>
<accession>A0A345SXD1</accession>
<dbReference type="KEGG" id="stri:C7M71_014015"/>
<protein>
    <submittedName>
        <fullName evidence="2">Uncharacterized protein</fullName>
    </submittedName>
</protein>
<evidence type="ECO:0000256" key="1">
    <source>
        <dbReference type="SAM" id="MobiDB-lite"/>
    </source>
</evidence>
<keyword evidence="3" id="KW-1185">Reference proteome</keyword>
<proteinExistence type="predicted"/>
<dbReference type="AlphaFoldDB" id="A0A345SXD1"/>
<evidence type="ECO:0000313" key="2">
    <source>
        <dbReference type="EMBL" id="AXI78386.1"/>
    </source>
</evidence>
<gene>
    <name evidence="2" type="ORF">C7M71_014015</name>
</gene>
<organism evidence="2 3">
    <name type="scientific">Peterkaempfera bronchialis</name>
    <dbReference type="NCBI Taxonomy" id="2126346"/>
    <lineage>
        <taxon>Bacteria</taxon>
        <taxon>Bacillati</taxon>
        <taxon>Actinomycetota</taxon>
        <taxon>Actinomycetes</taxon>
        <taxon>Kitasatosporales</taxon>
        <taxon>Streptomycetaceae</taxon>
        <taxon>Peterkaempfera</taxon>
    </lineage>
</organism>